<dbReference type="EMBL" id="JADFTS010000004">
    <property type="protein sequence ID" value="KAF9608831.1"/>
    <property type="molecule type" value="Genomic_DNA"/>
</dbReference>
<accession>A0A835M2Z6</accession>
<dbReference type="GO" id="GO:0036033">
    <property type="term" value="F:mediator complex binding"/>
    <property type="evidence" value="ECO:0007669"/>
    <property type="project" value="InterPro"/>
</dbReference>
<dbReference type="PANTHER" id="PTHR36345">
    <property type="entry name" value="CCG-BINDING PROTEIN 1"/>
    <property type="match status" value="1"/>
</dbReference>
<feature type="region of interest" description="Disordered" evidence="1">
    <location>
        <begin position="154"/>
        <end position="185"/>
    </location>
</feature>
<name>A0A835M2Z6_9MAGN</name>
<protein>
    <recommendedName>
        <fullName evidence="4">CCG-binding protein 1</fullName>
    </recommendedName>
</protein>
<dbReference type="Proteomes" id="UP000631114">
    <property type="component" value="Unassembled WGS sequence"/>
</dbReference>
<gene>
    <name evidence="2" type="ORF">IFM89_011869</name>
</gene>
<dbReference type="PANTHER" id="PTHR36345:SF1">
    <property type="entry name" value="CCG-BINDING PROTEIN 1"/>
    <property type="match status" value="1"/>
</dbReference>
<comment type="caution">
    <text evidence="2">The sequence shown here is derived from an EMBL/GenBank/DDBJ whole genome shotgun (WGS) entry which is preliminary data.</text>
</comment>
<evidence type="ECO:0008006" key="4">
    <source>
        <dbReference type="Google" id="ProtNLM"/>
    </source>
</evidence>
<sequence length="206" mass="23537">MMKSITHPSSSSSSLLFQSSNLSRSRKLPTNVCYSSLRSKVYIPKLEPFSSRSKMDRCVKEPSLIEKSEHELLDYCSVLEGDESFNCWKAYFELKDLEREMSKEEVEKLIHETQGVKSLIDYVHGVSSILHKKKNEEIDESVKGLDVENGGKKVVPFPVPDGLPKTDEELEEDEKGRMPDSPFTRLLRNKGRLPAWFSQAPDHETD</sequence>
<dbReference type="InterPro" id="IPR037502">
    <property type="entry name" value="CBP1"/>
</dbReference>
<dbReference type="GO" id="GO:0005829">
    <property type="term" value="C:cytosol"/>
    <property type="evidence" value="ECO:0007669"/>
    <property type="project" value="TreeGrafter"/>
</dbReference>
<dbReference type="AlphaFoldDB" id="A0A835M2Z6"/>
<dbReference type="GO" id="GO:0010183">
    <property type="term" value="P:pollen tube guidance"/>
    <property type="evidence" value="ECO:0007669"/>
    <property type="project" value="InterPro"/>
</dbReference>
<keyword evidence="3" id="KW-1185">Reference proteome</keyword>
<evidence type="ECO:0000256" key="1">
    <source>
        <dbReference type="SAM" id="MobiDB-lite"/>
    </source>
</evidence>
<evidence type="ECO:0000313" key="2">
    <source>
        <dbReference type="EMBL" id="KAF9608831.1"/>
    </source>
</evidence>
<dbReference type="OrthoDB" id="1924011at2759"/>
<reference evidence="2 3" key="1">
    <citation type="submission" date="2020-10" db="EMBL/GenBank/DDBJ databases">
        <title>The Coptis chinensis genome and diversification of protoberbering-type alkaloids.</title>
        <authorList>
            <person name="Wang B."/>
            <person name="Shu S."/>
            <person name="Song C."/>
            <person name="Liu Y."/>
        </authorList>
    </citation>
    <scope>NUCLEOTIDE SEQUENCE [LARGE SCALE GENOMIC DNA]</scope>
    <source>
        <strain evidence="2">HL-2020</strain>
        <tissue evidence="2">Leaf</tissue>
    </source>
</reference>
<organism evidence="2 3">
    <name type="scientific">Coptis chinensis</name>
    <dbReference type="NCBI Taxonomy" id="261450"/>
    <lineage>
        <taxon>Eukaryota</taxon>
        <taxon>Viridiplantae</taxon>
        <taxon>Streptophyta</taxon>
        <taxon>Embryophyta</taxon>
        <taxon>Tracheophyta</taxon>
        <taxon>Spermatophyta</taxon>
        <taxon>Magnoliopsida</taxon>
        <taxon>Ranunculales</taxon>
        <taxon>Ranunculaceae</taxon>
        <taxon>Coptidoideae</taxon>
        <taxon>Coptis</taxon>
    </lineage>
</organism>
<proteinExistence type="predicted"/>
<dbReference type="GO" id="GO:0005634">
    <property type="term" value="C:nucleus"/>
    <property type="evidence" value="ECO:0007669"/>
    <property type="project" value="TreeGrafter"/>
</dbReference>
<evidence type="ECO:0000313" key="3">
    <source>
        <dbReference type="Proteomes" id="UP000631114"/>
    </source>
</evidence>